<keyword evidence="5" id="KW-1185">Reference proteome</keyword>
<dbReference type="InterPro" id="IPR008733">
    <property type="entry name" value="PEX11"/>
</dbReference>
<comment type="subcellular location">
    <subcellularLocation>
        <location evidence="3">Peroxisome membrane</location>
    </subcellularLocation>
</comment>
<protein>
    <submittedName>
        <fullName evidence="4">Uncharacterized protein</fullName>
    </submittedName>
</protein>
<dbReference type="eggNOG" id="KOG4186">
    <property type="taxonomic scope" value="Eukaryota"/>
</dbReference>
<dbReference type="InterPro" id="IPR026510">
    <property type="entry name" value="PEX11C_met"/>
</dbReference>
<dbReference type="PANTHER" id="PTHR20990:SF1">
    <property type="entry name" value="PEROXISOMAL MEMBRANE PROTEIN 11C"/>
    <property type="match status" value="1"/>
</dbReference>
<evidence type="ECO:0000256" key="3">
    <source>
        <dbReference type="ARBA" id="ARBA00046271"/>
    </source>
</evidence>
<organism evidence="4 5">
    <name type="scientific">Danaus plexippus plexippus</name>
    <dbReference type="NCBI Taxonomy" id="278856"/>
    <lineage>
        <taxon>Eukaryota</taxon>
        <taxon>Metazoa</taxon>
        <taxon>Ecdysozoa</taxon>
        <taxon>Arthropoda</taxon>
        <taxon>Hexapoda</taxon>
        <taxon>Insecta</taxon>
        <taxon>Pterygota</taxon>
        <taxon>Neoptera</taxon>
        <taxon>Endopterygota</taxon>
        <taxon>Lepidoptera</taxon>
        <taxon>Glossata</taxon>
        <taxon>Ditrysia</taxon>
        <taxon>Papilionoidea</taxon>
        <taxon>Nymphalidae</taxon>
        <taxon>Danainae</taxon>
        <taxon>Danaini</taxon>
        <taxon>Danaina</taxon>
        <taxon>Danaus</taxon>
        <taxon>Danaus</taxon>
    </lineage>
</organism>
<evidence type="ECO:0000313" key="4">
    <source>
        <dbReference type="EMBL" id="OWR53598.1"/>
    </source>
</evidence>
<evidence type="ECO:0000256" key="1">
    <source>
        <dbReference type="ARBA" id="ARBA00023136"/>
    </source>
</evidence>
<keyword evidence="1" id="KW-0472">Membrane</keyword>
<dbReference type="OrthoDB" id="10005898at2759"/>
<evidence type="ECO:0000313" key="5">
    <source>
        <dbReference type="Proteomes" id="UP000007151"/>
    </source>
</evidence>
<dbReference type="GO" id="GO:0016559">
    <property type="term" value="P:peroxisome fission"/>
    <property type="evidence" value="ECO:0007669"/>
    <property type="project" value="InterPro"/>
</dbReference>
<accession>A0A212FIP3</accession>
<dbReference type="Pfam" id="PF05648">
    <property type="entry name" value="PEX11"/>
    <property type="match status" value="1"/>
</dbReference>
<comment type="caution">
    <text evidence="4">The sequence shown here is derived from an EMBL/GenBank/DDBJ whole genome shotgun (WGS) entry which is preliminary data.</text>
</comment>
<keyword evidence="2" id="KW-0576">Peroxisome</keyword>
<sequence length="223" mass="24750">MEVVNELCDLLQTHANRDKVVALASYTLKLWGSTSNRKNLLNASARLTSARATLRIFDDAAVLKAALTYGLGTQDGPCWGTLGVASNIFTLSYLQAEKLIFLMDTGILSLNANLDYQIRTAHKTFWTLFTVIGFVRSIRALHITAQNLRDHDRPKCAPARFVQASLVTTKYLLDIIHVVNWLPPGYLWGGVLENKHTAGVATLSGVLGLLIHYRGKRLMQRNS</sequence>
<reference evidence="4 5" key="1">
    <citation type="journal article" date="2011" name="Cell">
        <title>The monarch butterfly genome yields insights into long-distance migration.</title>
        <authorList>
            <person name="Zhan S."/>
            <person name="Merlin C."/>
            <person name="Boore J.L."/>
            <person name="Reppert S.M."/>
        </authorList>
    </citation>
    <scope>NUCLEOTIDE SEQUENCE [LARGE SCALE GENOMIC DNA]</scope>
    <source>
        <strain evidence="4">F-2</strain>
    </source>
</reference>
<evidence type="ECO:0000256" key="2">
    <source>
        <dbReference type="ARBA" id="ARBA00023140"/>
    </source>
</evidence>
<dbReference type="AlphaFoldDB" id="A0A212FIP3"/>
<name>A0A212FIP3_DANPL</name>
<dbReference type="KEGG" id="dpl:KGM_204130"/>
<dbReference type="Proteomes" id="UP000007151">
    <property type="component" value="Unassembled WGS sequence"/>
</dbReference>
<proteinExistence type="predicted"/>
<dbReference type="STRING" id="278856.A0A212FIP3"/>
<dbReference type="PANTHER" id="PTHR20990">
    <property type="entry name" value="PEROXISOMAL BIOGENESIS FACTOR 11"/>
    <property type="match status" value="1"/>
</dbReference>
<dbReference type="EMBL" id="AGBW02008354">
    <property type="protein sequence ID" value="OWR53598.1"/>
    <property type="molecule type" value="Genomic_DNA"/>
</dbReference>
<dbReference type="GO" id="GO:0005778">
    <property type="term" value="C:peroxisomal membrane"/>
    <property type="evidence" value="ECO:0007669"/>
    <property type="project" value="UniProtKB-SubCell"/>
</dbReference>
<gene>
    <name evidence="4" type="ORF">KGM_204130</name>
</gene>